<evidence type="ECO:0000313" key="2">
    <source>
        <dbReference type="EMBL" id="EJK55966.1"/>
    </source>
</evidence>
<dbReference type="Proteomes" id="UP000266841">
    <property type="component" value="Unassembled WGS sequence"/>
</dbReference>
<feature type="non-terminal residue" evidence="2">
    <location>
        <position position="90"/>
    </location>
</feature>
<evidence type="ECO:0000256" key="1">
    <source>
        <dbReference type="SAM" id="MobiDB-lite"/>
    </source>
</evidence>
<dbReference type="EMBL" id="AGNL01032754">
    <property type="protein sequence ID" value="EJK55966.1"/>
    <property type="molecule type" value="Genomic_DNA"/>
</dbReference>
<sequence>MQGWATDLAFVIRPKLQTIFVDRARRLAVSVRVHPINSAGAIQRRVVHCRGWNVHRRGWSLFEFQNSIAQNADIPGGSDNGTSSQAELSR</sequence>
<name>K0S4V2_THAOC</name>
<comment type="caution">
    <text evidence="2">The sequence shown here is derived from an EMBL/GenBank/DDBJ whole genome shotgun (WGS) entry which is preliminary data.</text>
</comment>
<gene>
    <name evidence="2" type="ORF">THAOC_24232</name>
</gene>
<organism evidence="2 3">
    <name type="scientific">Thalassiosira oceanica</name>
    <name type="common">Marine diatom</name>
    <dbReference type="NCBI Taxonomy" id="159749"/>
    <lineage>
        <taxon>Eukaryota</taxon>
        <taxon>Sar</taxon>
        <taxon>Stramenopiles</taxon>
        <taxon>Ochrophyta</taxon>
        <taxon>Bacillariophyta</taxon>
        <taxon>Coscinodiscophyceae</taxon>
        <taxon>Thalassiosirophycidae</taxon>
        <taxon>Thalassiosirales</taxon>
        <taxon>Thalassiosiraceae</taxon>
        <taxon>Thalassiosira</taxon>
    </lineage>
</organism>
<feature type="compositionally biased region" description="Polar residues" evidence="1">
    <location>
        <begin position="80"/>
        <end position="90"/>
    </location>
</feature>
<dbReference type="AlphaFoldDB" id="K0S4V2"/>
<proteinExistence type="predicted"/>
<keyword evidence="3" id="KW-1185">Reference proteome</keyword>
<evidence type="ECO:0000313" key="3">
    <source>
        <dbReference type="Proteomes" id="UP000266841"/>
    </source>
</evidence>
<accession>K0S4V2</accession>
<protein>
    <submittedName>
        <fullName evidence="2">Uncharacterized protein</fullName>
    </submittedName>
</protein>
<feature type="region of interest" description="Disordered" evidence="1">
    <location>
        <begin position="71"/>
        <end position="90"/>
    </location>
</feature>
<reference evidence="2 3" key="1">
    <citation type="journal article" date="2012" name="Genome Biol.">
        <title>Genome and low-iron response of an oceanic diatom adapted to chronic iron limitation.</title>
        <authorList>
            <person name="Lommer M."/>
            <person name="Specht M."/>
            <person name="Roy A.S."/>
            <person name="Kraemer L."/>
            <person name="Andreson R."/>
            <person name="Gutowska M.A."/>
            <person name="Wolf J."/>
            <person name="Bergner S.V."/>
            <person name="Schilhabel M.B."/>
            <person name="Klostermeier U.C."/>
            <person name="Beiko R.G."/>
            <person name="Rosenstiel P."/>
            <person name="Hippler M."/>
            <person name="Laroche J."/>
        </authorList>
    </citation>
    <scope>NUCLEOTIDE SEQUENCE [LARGE SCALE GENOMIC DNA]</scope>
    <source>
        <strain evidence="2 3">CCMP1005</strain>
    </source>
</reference>